<comment type="caution">
    <text evidence="6">The sequence shown here is derived from an EMBL/GenBank/DDBJ whole genome shotgun (WGS) entry which is preliminary data.</text>
</comment>
<dbReference type="SUPFAM" id="SSF46785">
    <property type="entry name" value="Winged helix' DNA-binding domain"/>
    <property type="match status" value="1"/>
</dbReference>
<dbReference type="PROSITE" id="PS50931">
    <property type="entry name" value="HTH_LYSR"/>
    <property type="match status" value="1"/>
</dbReference>
<dbReference type="Pfam" id="PF00126">
    <property type="entry name" value="HTH_1"/>
    <property type="match status" value="1"/>
</dbReference>
<proteinExistence type="inferred from homology"/>
<dbReference type="InterPro" id="IPR000847">
    <property type="entry name" value="LysR_HTH_N"/>
</dbReference>
<evidence type="ECO:0000256" key="3">
    <source>
        <dbReference type="ARBA" id="ARBA00023125"/>
    </source>
</evidence>
<dbReference type="AlphaFoldDB" id="A0A1H2NL50"/>
<dbReference type="SUPFAM" id="SSF53850">
    <property type="entry name" value="Periplasmic binding protein-like II"/>
    <property type="match status" value="1"/>
</dbReference>
<dbReference type="GO" id="GO:0003700">
    <property type="term" value="F:DNA-binding transcription factor activity"/>
    <property type="evidence" value="ECO:0007669"/>
    <property type="project" value="InterPro"/>
</dbReference>
<dbReference type="Gene3D" id="3.40.190.10">
    <property type="entry name" value="Periplasmic binding protein-like II"/>
    <property type="match status" value="2"/>
</dbReference>
<dbReference type="PANTHER" id="PTHR30537">
    <property type="entry name" value="HTH-TYPE TRANSCRIPTIONAL REGULATOR"/>
    <property type="match status" value="1"/>
</dbReference>
<dbReference type="Proteomes" id="UP000295254">
    <property type="component" value="Unassembled WGS sequence"/>
</dbReference>
<keyword evidence="3" id="KW-0238">DNA-binding</keyword>
<evidence type="ECO:0000256" key="2">
    <source>
        <dbReference type="ARBA" id="ARBA00023015"/>
    </source>
</evidence>
<dbReference type="Pfam" id="PF03466">
    <property type="entry name" value="LysR_substrate"/>
    <property type="match status" value="1"/>
</dbReference>
<evidence type="ECO:0000256" key="1">
    <source>
        <dbReference type="ARBA" id="ARBA00009437"/>
    </source>
</evidence>
<evidence type="ECO:0000313" key="6">
    <source>
        <dbReference type="EMBL" id="TDB57016.1"/>
    </source>
</evidence>
<dbReference type="STRING" id="95300.SAMN05216558_2503"/>
<dbReference type="InterPro" id="IPR058163">
    <property type="entry name" value="LysR-type_TF_proteobact-type"/>
</dbReference>
<dbReference type="InterPro" id="IPR005119">
    <property type="entry name" value="LysR_subst-bd"/>
</dbReference>
<dbReference type="InterPro" id="IPR036390">
    <property type="entry name" value="WH_DNA-bd_sf"/>
</dbReference>
<dbReference type="InterPro" id="IPR036388">
    <property type="entry name" value="WH-like_DNA-bd_sf"/>
</dbReference>
<dbReference type="Gene3D" id="1.10.10.10">
    <property type="entry name" value="Winged helix-like DNA-binding domain superfamily/Winged helix DNA-binding domain"/>
    <property type="match status" value="1"/>
</dbReference>
<dbReference type="OrthoDB" id="5526340at2"/>
<keyword evidence="4" id="KW-0804">Transcription</keyword>
<feature type="domain" description="HTH lysR-type" evidence="5">
    <location>
        <begin position="6"/>
        <end position="63"/>
    </location>
</feature>
<dbReference type="PANTHER" id="PTHR30537:SF79">
    <property type="entry name" value="TRANSCRIPTIONAL REGULATOR-RELATED"/>
    <property type="match status" value="1"/>
</dbReference>
<evidence type="ECO:0000259" key="5">
    <source>
        <dbReference type="PROSITE" id="PS50931"/>
    </source>
</evidence>
<comment type="similarity">
    <text evidence="1">Belongs to the LysR transcriptional regulatory family.</text>
</comment>
<dbReference type="EMBL" id="RRZK01000035">
    <property type="protein sequence ID" value="TDB57016.1"/>
    <property type="molecule type" value="Genomic_DNA"/>
</dbReference>
<sequence>MYKRYPSVQSMNAFLQAARSGSFSSAARKLDLTHSAISQQIRTLEEFVGQPLFVREGGGSNLTDAGQLFASVLSDGLAQIDRALSSVQNRNVAQRLTLDVDSELAQSWLNPRLAQLLDLLPEHEVVMLSMPRSDRSAFERVDLALRYGYGDWDDCEMTQICGDRVMAVASPELIQRHGLQVPLSPAQILALPLLGYTRRSWLPWLDAAGMPAVEPPARVVFDNAANLIAAAEAGVGAGLVRGLLAADALRSGRLVVLNEVQIAAHYNLYAVWPPGQAAQVAPVVEAVRQLALSTFENAALTLALSQR</sequence>
<evidence type="ECO:0000313" key="7">
    <source>
        <dbReference type="Proteomes" id="UP000295254"/>
    </source>
</evidence>
<dbReference type="PRINTS" id="PR00039">
    <property type="entry name" value="HTHLYSR"/>
</dbReference>
<accession>A0A1H2NL50</accession>
<evidence type="ECO:0000256" key="4">
    <source>
        <dbReference type="ARBA" id="ARBA00023163"/>
    </source>
</evidence>
<name>A0A1H2NL50_PSEVA</name>
<dbReference type="GO" id="GO:0043565">
    <property type="term" value="F:sequence-specific DNA binding"/>
    <property type="evidence" value="ECO:0007669"/>
    <property type="project" value="TreeGrafter"/>
</dbReference>
<protein>
    <submittedName>
        <fullName evidence="6">LysR family transcriptional regulator</fullName>
    </submittedName>
</protein>
<organism evidence="6 7">
    <name type="scientific">Pseudomonas vancouverensis</name>
    <dbReference type="NCBI Taxonomy" id="95300"/>
    <lineage>
        <taxon>Bacteria</taxon>
        <taxon>Pseudomonadati</taxon>
        <taxon>Pseudomonadota</taxon>
        <taxon>Gammaproteobacteria</taxon>
        <taxon>Pseudomonadales</taxon>
        <taxon>Pseudomonadaceae</taxon>
        <taxon>Pseudomonas</taxon>
    </lineage>
</organism>
<dbReference type="RefSeq" id="WP_093222199.1">
    <property type="nucleotide sequence ID" value="NZ_LT629803.1"/>
</dbReference>
<reference evidence="7" key="1">
    <citation type="journal article" date="2019" name="bioRxiv">
        <title>Bacterially produced spermidine induces plant systemic susceptibility to pathogens.</title>
        <authorList>
            <person name="Melnyk R.A."/>
            <person name="Beskrovnaya P.A."/>
            <person name="Liu Z."/>
            <person name="Song Y."/>
            <person name="Haney C.H."/>
        </authorList>
    </citation>
    <scope>NUCLEOTIDE SEQUENCE [LARGE SCALE GENOMIC DNA]</scope>
    <source>
        <strain evidence="7">Dha-51</strain>
    </source>
</reference>
<keyword evidence="7" id="KW-1185">Reference proteome</keyword>
<dbReference type="GO" id="GO:0006351">
    <property type="term" value="P:DNA-templated transcription"/>
    <property type="evidence" value="ECO:0007669"/>
    <property type="project" value="TreeGrafter"/>
</dbReference>
<gene>
    <name evidence="6" type="ORF">EIY72_27165</name>
</gene>
<keyword evidence="2" id="KW-0805">Transcription regulation</keyword>